<dbReference type="PANTHER" id="PTHR11604">
    <property type="entry name" value="PROFILIN"/>
    <property type="match status" value="1"/>
</dbReference>
<dbReference type="AlphaFoldDB" id="A0A162NDJ2"/>
<gene>
    <name evidence="8" type="ORF">PHYBLDRAFT_136474</name>
</gene>
<dbReference type="FunCoup" id="A0A162NDJ2">
    <property type="interactions" value="178"/>
</dbReference>
<dbReference type="OrthoDB" id="421374at2759"/>
<evidence type="ECO:0000313" key="9">
    <source>
        <dbReference type="Proteomes" id="UP000077315"/>
    </source>
</evidence>
<dbReference type="CDD" id="cd00148">
    <property type="entry name" value="PROF"/>
    <property type="match status" value="1"/>
</dbReference>
<dbReference type="Proteomes" id="UP000077315">
    <property type="component" value="Unassembled WGS sequence"/>
</dbReference>
<dbReference type="STRING" id="763407.A0A162NDJ2"/>
<dbReference type="GO" id="GO:0005856">
    <property type="term" value="C:cytoskeleton"/>
    <property type="evidence" value="ECO:0007669"/>
    <property type="project" value="UniProtKB-SubCell"/>
</dbReference>
<dbReference type="InterPro" id="IPR027310">
    <property type="entry name" value="Profilin_CS"/>
</dbReference>
<keyword evidence="5 6" id="KW-0206">Cytoskeleton</keyword>
<proteinExistence type="inferred from homology"/>
<accession>A0A162NDJ2</accession>
<dbReference type="PRINTS" id="PR00392">
    <property type="entry name" value="PROFILIN"/>
</dbReference>
<keyword evidence="9" id="KW-1185">Reference proteome</keyword>
<comment type="similarity">
    <text evidence="2 7">Belongs to the profilin family.</text>
</comment>
<evidence type="ECO:0000313" key="8">
    <source>
        <dbReference type="EMBL" id="OAD68494.1"/>
    </source>
</evidence>
<dbReference type="SUPFAM" id="SSF55770">
    <property type="entry name" value="Profilin (actin-binding protein)"/>
    <property type="match status" value="1"/>
</dbReference>
<dbReference type="InParanoid" id="A0A162NDJ2"/>
<dbReference type="PROSITE" id="PS00414">
    <property type="entry name" value="PROFILIN"/>
    <property type="match status" value="1"/>
</dbReference>
<evidence type="ECO:0000256" key="4">
    <source>
        <dbReference type="ARBA" id="ARBA00023203"/>
    </source>
</evidence>
<dbReference type="PRINTS" id="PR01640">
    <property type="entry name" value="PROFILINPLNT"/>
</dbReference>
<keyword evidence="3" id="KW-0963">Cytoplasm</keyword>
<evidence type="ECO:0000256" key="6">
    <source>
        <dbReference type="RuleBase" id="RU003908"/>
    </source>
</evidence>
<dbReference type="VEuPathDB" id="FungiDB:PHYBLDRAFT_136474"/>
<comment type="function">
    <text evidence="6">Binds to actin and affects the structure of the cytoskeleton. At high concentrations, profilin prevents the polymerization of actin, whereas it enhances it at low concentrations.</text>
</comment>
<keyword evidence="4 7" id="KW-0009">Actin-binding</keyword>
<name>A0A162NDJ2_PHYB8</name>
<comment type="subcellular location">
    <subcellularLocation>
        <location evidence="1">Cytoplasm</location>
        <location evidence="1">Cytoskeleton</location>
    </subcellularLocation>
</comment>
<evidence type="ECO:0000256" key="7">
    <source>
        <dbReference type="RuleBase" id="RU003909"/>
    </source>
</evidence>
<evidence type="ECO:0000256" key="5">
    <source>
        <dbReference type="ARBA" id="ARBA00023212"/>
    </source>
</evidence>
<evidence type="ECO:0000256" key="3">
    <source>
        <dbReference type="ARBA" id="ARBA00022490"/>
    </source>
</evidence>
<dbReference type="Gene3D" id="3.30.450.30">
    <property type="entry name" value="Dynein light chain 2a, cytoplasmic"/>
    <property type="match status" value="1"/>
</dbReference>
<dbReference type="GO" id="GO:0003785">
    <property type="term" value="F:actin monomer binding"/>
    <property type="evidence" value="ECO:0007669"/>
    <property type="project" value="TreeGrafter"/>
</dbReference>
<dbReference type="GeneID" id="28990696"/>
<organism evidence="8 9">
    <name type="scientific">Phycomyces blakesleeanus (strain ATCC 8743b / DSM 1359 / FGSC 10004 / NBRC 33097 / NRRL 1555)</name>
    <dbReference type="NCBI Taxonomy" id="763407"/>
    <lineage>
        <taxon>Eukaryota</taxon>
        <taxon>Fungi</taxon>
        <taxon>Fungi incertae sedis</taxon>
        <taxon>Mucoromycota</taxon>
        <taxon>Mucoromycotina</taxon>
        <taxon>Mucoromycetes</taxon>
        <taxon>Mucorales</taxon>
        <taxon>Phycomycetaceae</taxon>
        <taxon>Phycomyces</taxon>
    </lineage>
</organism>
<dbReference type="PANTHER" id="PTHR11604:SF0">
    <property type="entry name" value="PROFILIN"/>
    <property type="match status" value="1"/>
</dbReference>
<evidence type="ECO:0000256" key="1">
    <source>
        <dbReference type="ARBA" id="ARBA00004245"/>
    </source>
</evidence>
<dbReference type="RefSeq" id="XP_018286534.1">
    <property type="nucleotide sequence ID" value="XM_018429790.1"/>
</dbReference>
<dbReference type="GO" id="GO:0005938">
    <property type="term" value="C:cell cortex"/>
    <property type="evidence" value="ECO:0007669"/>
    <property type="project" value="TreeGrafter"/>
</dbReference>
<dbReference type="InterPro" id="IPR048278">
    <property type="entry name" value="PFN"/>
</dbReference>
<reference evidence="9" key="1">
    <citation type="submission" date="2015-06" db="EMBL/GenBank/DDBJ databases">
        <title>Expansion of signal transduction pathways in fungi by whole-genome duplication.</title>
        <authorList>
            <consortium name="DOE Joint Genome Institute"/>
            <person name="Corrochano L.M."/>
            <person name="Kuo A."/>
            <person name="Marcet-Houben M."/>
            <person name="Polaino S."/>
            <person name="Salamov A."/>
            <person name="Villalobos J.M."/>
            <person name="Alvarez M.I."/>
            <person name="Avalos J."/>
            <person name="Benito E.P."/>
            <person name="Benoit I."/>
            <person name="Burger G."/>
            <person name="Camino L.P."/>
            <person name="Canovas D."/>
            <person name="Cerda-Olmedo E."/>
            <person name="Cheng J.-F."/>
            <person name="Dominguez A."/>
            <person name="Elias M."/>
            <person name="Eslava A.P."/>
            <person name="Glaser F."/>
            <person name="Grimwood J."/>
            <person name="Gutierrez G."/>
            <person name="Heitman J."/>
            <person name="Henrissat B."/>
            <person name="Iturriaga E.A."/>
            <person name="Lang B.F."/>
            <person name="Lavin J.L."/>
            <person name="Lee S."/>
            <person name="Li W."/>
            <person name="Lindquist E."/>
            <person name="Lopez-Garcia S."/>
            <person name="Luque E.M."/>
            <person name="Marcos A.T."/>
            <person name="Martin J."/>
            <person name="McCluskey K."/>
            <person name="Medina H.R."/>
            <person name="Miralles-Duran A."/>
            <person name="Miyazaki A."/>
            <person name="Munoz-Torres E."/>
            <person name="Oguiza J.A."/>
            <person name="Ohm R."/>
            <person name="Olmedo M."/>
            <person name="Orejas M."/>
            <person name="Ortiz-Castellanos L."/>
            <person name="Pisabarro A.G."/>
            <person name="Rodriguez-Romero J."/>
            <person name="Ruiz-Herrera J."/>
            <person name="Ruiz-Vazquez R."/>
            <person name="Sanz C."/>
            <person name="Schackwitz W."/>
            <person name="Schmutz J."/>
            <person name="Shahriari M."/>
            <person name="Shelest E."/>
            <person name="Silva-Franco F."/>
            <person name="Soanes D."/>
            <person name="Syed K."/>
            <person name="Tagua V.G."/>
            <person name="Talbot N.J."/>
            <person name="Thon M."/>
            <person name="De vries R.P."/>
            <person name="Wiebenga A."/>
            <person name="Yadav J.S."/>
            <person name="Braun E.L."/>
            <person name="Baker S."/>
            <person name="Garre V."/>
            <person name="Horwitz B."/>
            <person name="Torres-Martinez S."/>
            <person name="Idnurm A."/>
            <person name="Herrera-Estrella A."/>
            <person name="Gabaldon T."/>
            <person name="Grigoriev I.V."/>
        </authorList>
    </citation>
    <scope>NUCLEOTIDE SEQUENCE [LARGE SCALE GENOMIC DNA]</scope>
    <source>
        <strain evidence="9">NRRL 1555(-)</strain>
    </source>
</reference>
<sequence length="126" mass="13563">MSWQQYVDSNLVGTGKVTKGAIYGTNGSLWASSPGFQLAANEIQEIIAGFSNPEPIRASGIHVDGVKYFSLRADERSIYGKKNNNGVCIVKTTQAILIGLYDSNIQPGECTKIVEGLADYLISVGY</sequence>
<dbReference type="SMART" id="SM00392">
    <property type="entry name" value="PROF"/>
    <property type="match status" value="1"/>
</dbReference>
<dbReference type="InterPro" id="IPR036140">
    <property type="entry name" value="PFN_sf"/>
</dbReference>
<comment type="subunit">
    <text evidence="6">Occurs in many kinds of cells as a complex with monomeric actin in a 1:1 ratio.</text>
</comment>
<dbReference type="EMBL" id="KV440995">
    <property type="protein sequence ID" value="OAD68494.1"/>
    <property type="molecule type" value="Genomic_DNA"/>
</dbReference>
<evidence type="ECO:0000256" key="2">
    <source>
        <dbReference type="ARBA" id="ARBA00010058"/>
    </source>
</evidence>
<dbReference type="FunFam" id="3.30.450.30:FF:000001">
    <property type="entry name" value="Profilin"/>
    <property type="match status" value="1"/>
</dbReference>
<dbReference type="InterPro" id="IPR005455">
    <property type="entry name" value="PFN_euk"/>
</dbReference>
<dbReference type="Pfam" id="PF00235">
    <property type="entry name" value="Profilin"/>
    <property type="match status" value="1"/>
</dbReference>
<protein>
    <recommendedName>
        <fullName evidence="7">Profilin</fullName>
    </recommendedName>
</protein>